<dbReference type="PANTHER" id="PTHR47327">
    <property type="entry name" value="FI18240P1-RELATED"/>
    <property type="match status" value="1"/>
</dbReference>
<name>A0AAF5PIW4_WUCBA</name>
<dbReference type="SMART" id="SM00473">
    <property type="entry name" value="PAN_AP"/>
    <property type="match status" value="1"/>
</dbReference>
<dbReference type="PROSITE" id="PS51034">
    <property type="entry name" value="ZP_2"/>
    <property type="match status" value="1"/>
</dbReference>
<dbReference type="PROSITE" id="PS50948">
    <property type="entry name" value="PAN"/>
    <property type="match status" value="1"/>
</dbReference>
<feature type="domain" description="Apple" evidence="1">
    <location>
        <begin position="85"/>
        <end position="171"/>
    </location>
</feature>
<dbReference type="SMART" id="SM00241">
    <property type="entry name" value="ZP"/>
    <property type="match status" value="1"/>
</dbReference>
<evidence type="ECO:0000259" key="1">
    <source>
        <dbReference type="PROSITE" id="PS50948"/>
    </source>
</evidence>
<sequence length="1005" mass="111941">MFGARIEGPYSFHACKGACANDEDPVKSDNEIQCSGFNHRQGLPQYSQHCQLYQADQLQHGESFFEADDRYSFYWEYCVQSNKSCSGDYAFTYLSDRYMDLREVREVIRTKTLEDCLSACLDAVNYACRSVSYNRTDGDCFLSQHNQLSKPALIKINNNPNYRIDYYENSCTNIADSFTFDYECKDDGIQVKVTSKYPYTGAMYGLYDFFTCRIEPKNNTYFEYFFPSPTISKNCSDSIRYKGKDMVLEIVISTDGVEPLYFITPDDLTYQARCPLNEVKRLDQSTDHYSTLKNDATDDNLKMIASAHALFSMLANATKQRHLSSISKNLSLNYAITNNQMNNFIDNTLHSINSTITDINDTSTIKLLISTATTITTTQTTTASIFITDTTTTTTITTATTPITTTITGNTATTVPAATTTNDIMITTIEAVKSKFDIKTDKYDENISTTASHSISSMNSEFEMYNFATNKIMPRILDVTATRRNAIYPEATSIRRMISSSSEIFSKTKMLDKMMLTTTTTTVTTTTITTTTTIEKENIYYNDVTLNEIEQKHESTKISSINEINNTFLGSNSSSTMFTNLCTAVSVPGSSITSTIFTDSSSTRSTITDALPLISSNNEIIQQSVYNTIMTFTNVDDIMKNSTLPLTLPTTMEFIAPTALLDAEQNSRNAETSSLLSSISSLSSSTTTGATATTINDIIKAITLTETTTTATTATNTPIEITKTTLITDERIKIGNDYSTMTVTLQQSVAEKEGNNISIQRIAEIPSKNITISSYSVNKSLPHVNETTRASNNAVIFDIFHNGQPIEAVVVGSKITLSFIPYYAISPIYMSIKGCQVEPIGSIYEWEREPLAIIKDGCQADHVGLVCPPQKTEYGIRVVAESFRYQTTSKVQYSCLVRICPFSPCPLETCEEVEGCGNSNLLSNTFGLRIKRHITIDDIRAALVANPDLQRQIRLMNRFGTQSQTTSEIQQQLIELGGDHIVKKQLVVVNSEDELRYYVQTGDIP</sequence>
<dbReference type="CDD" id="cd01099">
    <property type="entry name" value="PAN_AP_HGF"/>
    <property type="match status" value="1"/>
</dbReference>
<dbReference type="InterPro" id="IPR003609">
    <property type="entry name" value="Pan_app"/>
</dbReference>
<reference evidence="3" key="1">
    <citation type="submission" date="2015-03" db="EMBL/GenBank/DDBJ databases">
        <title>Wuchereria bancrofti Genome Sequencing Papua New Guinea Strain.</title>
        <authorList>
            <person name="Small S.T."/>
            <person name="Serre D."/>
            <person name="Zimmerman P.A."/>
        </authorList>
    </citation>
    <scope>NUCLEOTIDE SEQUENCE [LARGE SCALE GENOMIC DNA]</scope>
    <source>
        <strain evidence="3">pt0022</strain>
    </source>
</reference>
<dbReference type="AlphaFoldDB" id="A0AAF5PIW4"/>
<dbReference type="WBParaSite" id="mrna-Wban_01301">
    <property type="protein sequence ID" value="mrna-Wban_01301"/>
    <property type="gene ID" value="Wban_01301"/>
</dbReference>
<dbReference type="SUPFAM" id="SSF57414">
    <property type="entry name" value="Hairpin loop containing domain-like"/>
    <property type="match status" value="1"/>
</dbReference>
<reference evidence="3" key="2">
    <citation type="journal article" date="2016" name="Mol. Ecol.">
        <title>Population genomics of the filarial nematode parasite Wuchereria bancrofti from mosquitoes.</title>
        <authorList>
            <person name="Small S.T."/>
            <person name="Reimer L.J."/>
            <person name="Tisch D.J."/>
            <person name="King C.L."/>
            <person name="Christensen B.M."/>
            <person name="Siba P.M."/>
            <person name="Kazura J.W."/>
            <person name="Serre D."/>
            <person name="Zimmerman P.A."/>
        </authorList>
    </citation>
    <scope>NUCLEOTIDE SEQUENCE</scope>
    <source>
        <strain evidence="3">pt0022</strain>
    </source>
</reference>
<dbReference type="PANTHER" id="PTHR47327:SF6">
    <property type="entry name" value="PROTEIN LET-653"/>
    <property type="match status" value="1"/>
</dbReference>
<evidence type="ECO:0000259" key="2">
    <source>
        <dbReference type="PROSITE" id="PS51034"/>
    </source>
</evidence>
<dbReference type="Pfam" id="PF00024">
    <property type="entry name" value="PAN_1"/>
    <property type="match status" value="1"/>
</dbReference>
<accession>A0AAF5PIW4</accession>
<dbReference type="InterPro" id="IPR052774">
    <property type="entry name" value="Celegans_DevNeuronal_Protein"/>
</dbReference>
<evidence type="ECO:0000313" key="3">
    <source>
        <dbReference type="Proteomes" id="UP000093561"/>
    </source>
</evidence>
<protein>
    <recommendedName>
        <fullName evidence="5">Apple domain-containing protein</fullName>
    </recommendedName>
</protein>
<dbReference type="Proteomes" id="UP000093561">
    <property type="component" value="Unassembled WGS sequence"/>
</dbReference>
<organism evidence="3 4">
    <name type="scientific">Wuchereria bancrofti</name>
    <dbReference type="NCBI Taxonomy" id="6293"/>
    <lineage>
        <taxon>Eukaryota</taxon>
        <taxon>Metazoa</taxon>
        <taxon>Ecdysozoa</taxon>
        <taxon>Nematoda</taxon>
        <taxon>Chromadorea</taxon>
        <taxon>Rhabditida</taxon>
        <taxon>Spirurina</taxon>
        <taxon>Spiruromorpha</taxon>
        <taxon>Filarioidea</taxon>
        <taxon>Onchocercidae</taxon>
        <taxon>Wuchereria</taxon>
    </lineage>
</organism>
<dbReference type="GO" id="GO:0009653">
    <property type="term" value="P:anatomical structure morphogenesis"/>
    <property type="evidence" value="ECO:0007669"/>
    <property type="project" value="TreeGrafter"/>
</dbReference>
<evidence type="ECO:0000313" key="4">
    <source>
        <dbReference type="WBParaSite" id="mrna-Wban_01301"/>
    </source>
</evidence>
<feature type="domain" description="ZP" evidence="2">
    <location>
        <begin position="183"/>
        <end position="917"/>
    </location>
</feature>
<dbReference type="InterPro" id="IPR001507">
    <property type="entry name" value="ZP_dom"/>
</dbReference>
<dbReference type="Gene3D" id="3.50.4.10">
    <property type="entry name" value="Hepatocyte Growth Factor"/>
    <property type="match status" value="1"/>
</dbReference>
<reference evidence="4" key="3">
    <citation type="submission" date="2024-02" db="UniProtKB">
        <authorList>
            <consortium name="WormBaseParasite"/>
        </authorList>
    </citation>
    <scope>IDENTIFICATION</scope>
    <source>
        <strain evidence="4">pt0022</strain>
    </source>
</reference>
<evidence type="ECO:0008006" key="5">
    <source>
        <dbReference type="Google" id="ProtNLM"/>
    </source>
</evidence>
<proteinExistence type="predicted"/>